<dbReference type="InterPro" id="IPR023214">
    <property type="entry name" value="HAD_sf"/>
</dbReference>
<dbReference type="STRING" id="1050202.GCA_000384035_00784"/>
<dbReference type="Gene3D" id="3.40.50.1000">
    <property type="entry name" value="HAD superfamily/HAD-like"/>
    <property type="match status" value="1"/>
</dbReference>
<comment type="caution">
    <text evidence="2">The sequence shown here is derived from an EMBL/GenBank/DDBJ whole genome shotgun (WGS) entry which is preliminary data.</text>
</comment>
<evidence type="ECO:0000313" key="3">
    <source>
        <dbReference type="Proteomes" id="UP000239352"/>
    </source>
</evidence>
<dbReference type="InParanoid" id="A0A2T0GUX3"/>
<accession>A0A2T0GUX3</accession>
<evidence type="ECO:0000313" key="2">
    <source>
        <dbReference type="EMBL" id="PRW62918.1"/>
    </source>
</evidence>
<keyword evidence="1 2" id="KW-0378">Hydrolase</keyword>
<dbReference type="PANTHER" id="PTHR43316:SF8">
    <property type="entry name" value="HAD FAMILY HYDROLASE"/>
    <property type="match status" value="1"/>
</dbReference>
<dbReference type="Pfam" id="PF00702">
    <property type="entry name" value="Hydrolase"/>
    <property type="match status" value="1"/>
</dbReference>
<keyword evidence="3" id="KW-1185">Reference proteome</keyword>
<gene>
    <name evidence="2" type="ORF">CEP50_12995</name>
</gene>
<dbReference type="InterPro" id="IPR023198">
    <property type="entry name" value="PGP-like_dom2"/>
</dbReference>
<name>A0A2T0GUX3_ACTMO</name>
<organism evidence="2 3">
    <name type="scientific">Actinopolyspora mortivallis</name>
    <dbReference type="NCBI Taxonomy" id="33906"/>
    <lineage>
        <taxon>Bacteria</taxon>
        <taxon>Bacillati</taxon>
        <taxon>Actinomycetota</taxon>
        <taxon>Actinomycetes</taxon>
        <taxon>Actinopolysporales</taxon>
        <taxon>Actinopolysporaceae</taxon>
        <taxon>Actinopolyspora</taxon>
    </lineage>
</organism>
<evidence type="ECO:0000256" key="1">
    <source>
        <dbReference type="ARBA" id="ARBA00022801"/>
    </source>
</evidence>
<sequence>MRRSLVFDADDTLWENNVLFERAVEAFIDHLAHPTLSREQVRSHLDEVERVNCRIHGYGVDSFERSLVECLARLRDGQGVTEFDRAELSRACAPIRQRRVELIDGVAETLRELATRHDLYLLTKGDHTEQSGKIESSGLRELFTGVGIVAEKEPETYKHFVVEHDLDPTVTWMIGNSPGSDVWPALDAGLNAVLVPHPQTWSLERRELPERREGFRVVERFAELGEHF</sequence>
<protein>
    <submittedName>
        <fullName evidence="2">Hydrolase</fullName>
    </submittedName>
</protein>
<dbReference type="Proteomes" id="UP000239352">
    <property type="component" value="Unassembled WGS sequence"/>
</dbReference>
<dbReference type="AlphaFoldDB" id="A0A2T0GUX3"/>
<dbReference type="InterPro" id="IPR051540">
    <property type="entry name" value="S-2-haloacid_dehalogenase"/>
</dbReference>
<dbReference type="SUPFAM" id="SSF56784">
    <property type="entry name" value="HAD-like"/>
    <property type="match status" value="1"/>
</dbReference>
<dbReference type="GO" id="GO:0016787">
    <property type="term" value="F:hydrolase activity"/>
    <property type="evidence" value="ECO:0007669"/>
    <property type="project" value="UniProtKB-KW"/>
</dbReference>
<dbReference type="PANTHER" id="PTHR43316">
    <property type="entry name" value="HYDROLASE, HALOACID DELAHOGENASE-RELATED"/>
    <property type="match status" value="1"/>
</dbReference>
<dbReference type="SFLD" id="SFLDG01129">
    <property type="entry name" value="C1.5:_HAD__Beta-PGM__Phosphata"/>
    <property type="match status" value="1"/>
</dbReference>
<proteinExistence type="predicted"/>
<reference evidence="2 3" key="1">
    <citation type="submission" date="2018-03" db="EMBL/GenBank/DDBJ databases">
        <title>Actinopolyspora mortivallis from Sahara, screening for active biomolecules.</title>
        <authorList>
            <person name="Selama O."/>
            <person name="Wellington E.M.H."/>
            <person name="Hacene H."/>
        </authorList>
    </citation>
    <scope>NUCLEOTIDE SEQUENCE [LARGE SCALE GENOMIC DNA]</scope>
    <source>
        <strain evidence="2 3">M5A</strain>
    </source>
</reference>
<dbReference type="RefSeq" id="WP_106114271.1">
    <property type="nucleotide sequence ID" value="NZ_PVSR01000023.1"/>
</dbReference>
<dbReference type="SFLD" id="SFLDS00003">
    <property type="entry name" value="Haloacid_Dehalogenase"/>
    <property type="match status" value="1"/>
</dbReference>
<dbReference type="Gene3D" id="1.10.150.240">
    <property type="entry name" value="Putative phosphatase, domain 2"/>
    <property type="match status" value="1"/>
</dbReference>
<dbReference type="InterPro" id="IPR036412">
    <property type="entry name" value="HAD-like_sf"/>
</dbReference>
<dbReference type="EMBL" id="PVSR01000023">
    <property type="protein sequence ID" value="PRW62918.1"/>
    <property type="molecule type" value="Genomic_DNA"/>
</dbReference>